<evidence type="ECO:0000313" key="3">
    <source>
        <dbReference type="Proteomes" id="UP000306420"/>
    </source>
</evidence>
<dbReference type="OrthoDB" id="9801163at2"/>
<gene>
    <name evidence="2" type="ORF">FEZ33_11435</name>
</gene>
<proteinExistence type="predicted"/>
<organism evidence="2 3">
    <name type="scientific">Ruoffia tabacinasalis</name>
    <dbReference type="NCBI Taxonomy" id="87458"/>
    <lineage>
        <taxon>Bacteria</taxon>
        <taxon>Bacillati</taxon>
        <taxon>Bacillota</taxon>
        <taxon>Bacilli</taxon>
        <taxon>Lactobacillales</taxon>
        <taxon>Aerococcaceae</taxon>
        <taxon>Ruoffia</taxon>
    </lineage>
</organism>
<evidence type="ECO:0000313" key="2">
    <source>
        <dbReference type="EMBL" id="TLQ38787.1"/>
    </source>
</evidence>
<dbReference type="Proteomes" id="UP000306420">
    <property type="component" value="Unassembled WGS sequence"/>
</dbReference>
<accession>A0A5R9DR23</accession>
<reference evidence="2 3" key="1">
    <citation type="submission" date="2019-05" db="EMBL/GenBank/DDBJ databases">
        <title>The metagenome of a microbial culture collection derived from dairy environment covers the genomic content of the human microbiome.</title>
        <authorList>
            <person name="Roder T."/>
            <person name="Wuthrich D."/>
            <person name="Sattari Z."/>
            <person name="Von Ah U."/>
            <person name="Bar C."/>
            <person name="Ronchi F."/>
            <person name="Macpherson A.J."/>
            <person name="Ganal-Vonarburg S.C."/>
            <person name="Bruggmann R."/>
            <person name="Vergeres G."/>
        </authorList>
    </citation>
    <scope>NUCLEOTIDE SEQUENCE [LARGE SCALE GENOMIC DNA]</scope>
    <source>
        <strain evidence="2 3">FAM 24227</strain>
    </source>
</reference>
<dbReference type="Pfam" id="PF04069">
    <property type="entry name" value="OpuAC"/>
    <property type="match status" value="1"/>
</dbReference>
<dbReference type="Gene3D" id="3.40.190.120">
    <property type="entry name" value="Osmoprotection protein (prox), domain 2"/>
    <property type="match status" value="1"/>
</dbReference>
<dbReference type="RefSeq" id="WP_138405508.1">
    <property type="nucleotide sequence ID" value="NZ_VBSP01000067.1"/>
</dbReference>
<feature type="domain" description="ABC-type glycine betaine transport system substrate-binding" evidence="1">
    <location>
        <begin position="35"/>
        <end position="300"/>
    </location>
</feature>
<dbReference type="GO" id="GO:0043190">
    <property type="term" value="C:ATP-binding cassette (ABC) transporter complex"/>
    <property type="evidence" value="ECO:0007669"/>
    <property type="project" value="InterPro"/>
</dbReference>
<dbReference type="GO" id="GO:0022857">
    <property type="term" value="F:transmembrane transporter activity"/>
    <property type="evidence" value="ECO:0007669"/>
    <property type="project" value="InterPro"/>
</dbReference>
<comment type="caution">
    <text evidence="2">The sequence shown here is derived from an EMBL/GenBank/DDBJ whole genome shotgun (WGS) entry which is preliminary data.</text>
</comment>
<name>A0A5R9DR23_9LACT</name>
<dbReference type="SUPFAM" id="SSF53850">
    <property type="entry name" value="Periplasmic binding protein-like II"/>
    <property type="match status" value="1"/>
</dbReference>
<sequence length="309" mass="34380">MIKKRIHKVIVLALSVFFLAGCALPGLGGGFGTETIKIAGLGTTESQILSSMVQQLIEEETDYNVELISNLGTAVVGHHALLNGDADVLVPAYTGTDIVAIFGESASYDADETMEYLQERFANEFDQKYYDTMGFENTYAFMVTEEFAQEKNLEKVSDLKDIAGDLRAGFDQTWLIREGDGYPAFQEAYEFSFGETYPMQIGLVYDAVASGDMDVVLGYSTDGRILSNNLVVLEDDLGFFPPYEGSVRATDEILESNPELDALFERLVGQIDTELMQQLNFEADDNLLEPSIVAQQFLEENNYFREEQP</sequence>
<dbReference type="InterPro" id="IPR007210">
    <property type="entry name" value="ABC_Gly_betaine_transp_sub-bd"/>
</dbReference>
<evidence type="ECO:0000259" key="1">
    <source>
        <dbReference type="Pfam" id="PF04069"/>
    </source>
</evidence>
<dbReference type="Gene3D" id="3.40.190.10">
    <property type="entry name" value="Periplasmic binding protein-like II"/>
    <property type="match status" value="1"/>
</dbReference>
<dbReference type="PROSITE" id="PS51257">
    <property type="entry name" value="PROKAR_LIPOPROTEIN"/>
    <property type="match status" value="1"/>
</dbReference>
<dbReference type="EMBL" id="VBSP01000067">
    <property type="protein sequence ID" value="TLQ38787.1"/>
    <property type="molecule type" value="Genomic_DNA"/>
</dbReference>
<dbReference type="CDD" id="cd13608">
    <property type="entry name" value="PBP2_OpuCC_like"/>
    <property type="match status" value="1"/>
</dbReference>
<dbReference type="AlphaFoldDB" id="A0A5R9DR23"/>
<protein>
    <submittedName>
        <fullName evidence="2">Osmoprotectant ABC transporter substrate-binding protein</fullName>
    </submittedName>
</protein>